<dbReference type="PANTHER" id="PTHR12215:SF10">
    <property type="entry name" value="L-AMINOADIPATE-SEMIALDEHYDE DEHYDROGENASE-PHOSPHOPANTETHEINYL TRANSFERASE"/>
    <property type="match status" value="1"/>
</dbReference>
<organism evidence="5 6">
    <name type="scientific">Chryseobacterium culicis</name>
    <dbReference type="NCBI Taxonomy" id="680127"/>
    <lineage>
        <taxon>Bacteria</taxon>
        <taxon>Pseudomonadati</taxon>
        <taxon>Bacteroidota</taxon>
        <taxon>Flavobacteriia</taxon>
        <taxon>Flavobacteriales</taxon>
        <taxon>Weeksellaceae</taxon>
        <taxon>Chryseobacterium group</taxon>
        <taxon>Chryseobacterium</taxon>
    </lineage>
</organism>
<name>A0A1H6HN09_CHRCI</name>
<feature type="domain" description="4'-phosphopantetheinyl transferase N-terminal" evidence="4">
    <location>
        <begin position="21"/>
        <end position="95"/>
    </location>
</feature>
<dbReference type="STRING" id="680127.SAMN05421593_3077"/>
<protein>
    <submittedName>
        <fullName evidence="5">4'-phosphopantetheinyl transferase</fullName>
    </submittedName>
</protein>
<dbReference type="GO" id="GO:0000287">
    <property type="term" value="F:magnesium ion binding"/>
    <property type="evidence" value="ECO:0007669"/>
    <property type="project" value="InterPro"/>
</dbReference>
<reference evidence="5 6" key="1">
    <citation type="submission" date="2016-10" db="EMBL/GenBank/DDBJ databases">
        <authorList>
            <person name="de Groot N.N."/>
        </authorList>
    </citation>
    <scope>NUCLEOTIDE SEQUENCE [LARGE SCALE GENOMIC DNA]</scope>
    <source>
        <strain evidence="5 6">DSM 23031</strain>
    </source>
</reference>
<dbReference type="Proteomes" id="UP000198561">
    <property type="component" value="Unassembled WGS sequence"/>
</dbReference>
<dbReference type="GO" id="GO:0019878">
    <property type="term" value="P:lysine biosynthetic process via aminoadipic acid"/>
    <property type="evidence" value="ECO:0007669"/>
    <property type="project" value="TreeGrafter"/>
</dbReference>
<dbReference type="InterPro" id="IPR008278">
    <property type="entry name" value="4-PPantetheinyl_Trfase_dom"/>
</dbReference>
<gene>
    <name evidence="5" type="ORF">SAMN05421593_3077</name>
</gene>
<dbReference type="InterPro" id="IPR037143">
    <property type="entry name" value="4-PPantetheinyl_Trfase_dom_sf"/>
</dbReference>
<dbReference type="Pfam" id="PF01648">
    <property type="entry name" value="ACPS"/>
    <property type="match status" value="1"/>
</dbReference>
<evidence type="ECO:0000259" key="4">
    <source>
        <dbReference type="Pfam" id="PF22624"/>
    </source>
</evidence>
<dbReference type="PANTHER" id="PTHR12215">
    <property type="entry name" value="PHOSPHOPANTETHEINE TRANSFERASE"/>
    <property type="match status" value="1"/>
</dbReference>
<accession>A0A1H6HN09</accession>
<dbReference type="RefSeq" id="WP_089693285.1">
    <property type="nucleotide sequence ID" value="NZ_FNWQ01000003.1"/>
</dbReference>
<feature type="domain" description="4'-phosphopantetheinyl transferase" evidence="3">
    <location>
        <begin position="100"/>
        <end position="189"/>
    </location>
</feature>
<evidence type="ECO:0000259" key="3">
    <source>
        <dbReference type="Pfam" id="PF01648"/>
    </source>
</evidence>
<sequence>MIILYTIISREKHESLLNKYLPAFSQEDRQNILRYRRWQDAQLSLLGKLLLQYGLRTHYNIAEAETGILPNRKPYLKNYNVHFNISHSRELVVCAIAEYPLGIDIEFNDPKVSYHDFKFQMTGHEFQEIDSSDNKTKEFFACWTRKEAVIKAHGAGMTIPLDTFEIIKDECSIEGERFFTRAVFIHEDYHSYVASSNHKIKDEVAIITYFEAEM</sequence>
<evidence type="ECO:0000313" key="5">
    <source>
        <dbReference type="EMBL" id="SEH35584.1"/>
    </source>
</evidence>
<keyword evidence="2 5" id="KW-0808">Transferase</keyword>
<evidence type="ECO:0000256" key="2">
    <source>
        <dbReference type="ARBA" id="ARBA00022679"/>
    </source>
</evidence>
<dbReference type="Gene3D" id="3.90.470.20">
    <property type="entry name" value="4'-phosphopantetheinyl transferase domain"/>
    <property type="match status" value="2"/>
</dbReference>
<evidence type="ECO:0000313" key="6">
    <source>
        <dbReference type="Proteomes" id="UP000198561"/>
    </source>
</evidence>
<dbReference type="GO" id="GO:0008897">
    <property type="term" value="F:holo-[acyl-carrier-protein] synthase activity"/>
    <property type="evidence" value="ECO:0007669"/>
    <property type="project" value="InterPro"/>
</dbReference>
<dbReference type="Pfam" id="PF22624">
    <property type="entry name" value="AASDHPPT_N"/>
    <property type="match status" value="1"/>
</dbReference>
<dbReference type="OrthoDB" id="9808281at2"/>
<dbReference type="InterPro" id="IPR055066">
    <property type="entry name" value="AASDHPPT_N"/>
</dbReference>
<dbReference type="EMBL" id="FNWQ01000003">
    <property type="protein sequence ID" value="SEH35584.1"/>
    <property type="molecule type" value="Genomic_DNA"/>
</dbReference>
<evidence type="ECO:0000256" key="1">
    <source>
        <dbReference type="ARBA" id="ARBA00010990"/>
    </source>
</evidence>
<dbReference type="SUPFAM" id="SSF56214">
    <property type="entry name" value="4'-phosphopantetheinyl transferase"/>
    <property type="match status" value="2"/>
</dbReference>
<dbReference type="AlphaFoldDB" id="A0A1H6HN09"/>
<dbReference type="GO" id="GO:0005829">
    <property type="term" value="C:cytosol"/>
    <property type="evidence" value="ECO:0007669"/>
    <property type="project" value="TreeGrafter"/>
</dbReference>
<proteinExistence type="inferred from homology"/>
<dbReference type="InterPro" id="IPR050559">
    <property type="entry name" value="P-Pant_transferase_sf"/>
</dbReference>
<comment type="similarity">
    <text evidence="1">Belongs to the P-Pant transferase superfamily. Gsp/Sfp/HetI/AcpT family.</text>
</comment>